<reference evidence="3 4" key="1">
    <citation type="submission" date="2016-10" db="EMBL/GenBank/DDBJ databases">
        <authorList>
            <person name="de Groot N.N."/>
        </authorList>
    </citation>
    <scope>NUCLEOTIDE SEQUENCE [LARGE SCALE GENOMIC DNA]</scope>
    <source>
        <strain evidence="3 4">DSM 19113</strain>
    </source>
</reference>
<name>A0A1I1EEQ1_9LACO</name>
<dbReference type="Gene3D" id="3.60.21.10">
    <property type="match status" value="1"/>
</dbReference>
<dbReference type="CDD" id="cd00840">
    <property type="entry name" value="MPP_Mre11_N"/>
    <property type="match status" value="1"/>
</dbReference>
<gene>
    <name evidence="3" type="ORF">SAMN05660453_0358</name>
</gene>
<feature type="domain" description="Calcineurin-like phosphoesterase" evidence="2">
    <location>
        <begin position="3"/>
        <end position="199"/>
    </location>
</feature>
<keyword evidence="3" id="KW-0269">Exonuclease</keyword>
<evidence type="ECO:0000313" key="4">
    <source>
        <dbReference type="Proteomes" id="UP000199376"/>
    </source>
</evidence>
<accession>A0A1I1EEQ1</accession>
<dbReference type="RefSeq" id="WP_091501428.1">
    <property type="nucleotide sequence ID" value="NZ_FOLI01000001.1"/>
</dbReference>
<dbReference type="STRING" id="283737.SAMN05660453_0358"/>
<dbReference type="AlphaFoldDB" id="A0A1I1EEQ1"/>
<evidence type="ECO:0000259" key="2">
    <source>
        <dbReference type="Pfam" id="PF00149"/>
    </source>
</evidence>
<dbReference type="InterPro" id="IPR004843">
    <property type="entry name" value="Calcineurin-like_PHP"/>
</dbReference>
<evidence type="ECO:0000313" key="3">
    <source>
        <dbReference type="EMBL" id="SFB83403.1"/>
    </source>
</evidence>
<dbReference type="GO" id="GO:0004527">
    <property type="term" value="F:exonuclease activity"/>
    <property type="evidence" value="ECO:0007669"/>
    <property type="project" value="UniProtKB-KW"/>
</dbReference>
<keyword evidence="1" id="KW-0378">Hydrolase</keyword>
<dbReference type="Pfam" id="PF00149">
    <property type="entry name" value="Metallophos"/>
    <property type="match status" value="1"/>
</dbReference>
<dbReference type="Proteomes" id="UP000199376">
    <property type="component" value="Unassembled WGS sequence"/>
</dbReference>
<dbReference type="PANTHER" id="PTHR30337">
    <property type="entry name" value="COMPONENT OF ATP-DEPENDENT DSDNA EXONUCLEASE"/>
    <property type="match status" value="1"/>
</dbReference>
<dbReference type="SUPFAM" id="SSF56300">
    <property type="entry name" value="Metallo-dependent phosphatases"/>
    <property type="match status" value="1"/>
</dbReference>
<evidence type="ECO:0000256" key="1">
    <source>
        <dbReference type="ARBA" id="ARBA00022801"/>
    </source>
</evidence>
<dbReference type="PANTHER" id="PTHR30337:SF7">
    <property type="entry name" value="PHOSPHOESTERASE"/>
    <property type="match status" value="1"/>
</dbReference>
<dbReference type="InterPro" id="IPR041796">
    <property type="entry name" value="Mre11_N"/>
</dbReference>
<protein>
    <submittedName>
        <fullName evidence="3">DNA repair exonuclease SbcCD nuclease subunit</fullName>
    </submittedName>
</protein>
<keyword evidence="4" id="KW-1185">Reference proteome</keyword>
<dbReference type="OrthoDB" id="9773856at2"/>
<dbReference type="InterPro" id="IPR050535">
    <property type="entry name" value="DNA_Repair-Maintenance_Comp"/>
</dbReference>
<dbReference type="EMBL" id="FOLI01000001">
    <property type="protein sequence ID" value="SFB83403.1"/>
    <property type="molecule type" value="Genomic_DNA"/>
</dbReference>
<organism evidence="3 4">
    <name type="scientific">Fructobacillus durionis</name>
    <dbReference type="NCBI Taxonomy" id="283737"/>
    <lineage>
        <taxon>Bacteria</taxon>
        <taxon>Bacillati</taxon>
        <taxon>Bacillota</taxon>
        <taxon>Bacilli</taxon>
        <taxon>Lactobacillales</taxon>
        <taxon>Lactobacillaceae</taxon>
        <taxon>Fructobacillus</taxon>
    </lineage>
</organism>
<proteinExistence type="predicted"/>
<sequence length="389" mass="43376">MLSFIHAGDVHLGNPFTGLSKNLPKAFQDAVADAGYVAFDRLIQEAIQQQVDFVLFPGDLMHGAGQTARLQATLVKGFLALKEAGIQVVLSFGNHDYQAYEGVKNAWPDNVYVFGQEVQEKILMTRTGERVAFVGFSYRDRSERRDRLVDFPVRNESIDYEVGLYHGAVGQVGDDYAAFSIEEMLQKNYDYWALGHIHIREVLHEHPVIAYSGNLQGLNRKETGPKGALLVRDSGQGLEPTFLSLAPVRFETLEMTDCRSFLDFIGQLKQVEFDSTTLLSIELNGDIPAEMQADQADGRLLDKVQLALPESGKVWPIHIALSHKQKLVKPAFAQMDFDQAIRQTIEGQPLTANLSDEVPLPIRDYFTSKEGQQAVQEALEELFSEGGES</sequence>
<dbReference type="InterPro" id="IPR029052">
    <property type="entry name" value="Metallo-depent_PP-like"/>
</dbReference>
<keyword evidence="3" id="KW-0540">Nuclease</keyword>